<keyword evidence="3" id="KW-1185">Reference proteome</keyword>
<keyword evidence="1" id="KW-0472">Membrane</keyword>
<sequence length="205" mass="21868">MYANAFRFEADGAAHEGVAYAPGTCVRAGSAVLVEYRTDDPAVSRIAGMRRAPFGPGTSFVLIFPIVGGTLVAFSLRSGCRAIRLLQHGRLALGTLVGKELTNVRVNRRTVAKLRFAIATETGARHEVVVKTHLTERLEDDARERILYDPARPNDAIAWDVLTCAPVLDRVGQLQPKGLVGTALVLVPPAAAVVGHLFALGAFAS</sequence>
<dbReference type="Proteomes" id="UP001162891">
    <property type="component" value="Chromosome"/>
</dbReference>
<keyword evidence="1" id="KW-0812">Transmembrane</keyword>
<gene>
    <name evidence="2" type="ORF">AMOR_19180</name>
</gene>
<dbReference type="RefSeq" id="WP_248360602.1">
    <property type="nucleotide sequence ID" value="NZ_AP025591.1"/>
</dbReference>
<reference evidence="3" key="1">
    <citation type="journal article" date="2022" name="Int. J. Syst. Evol. Microbiol.">
        <title>Anaeromyxobacter oryzae sp. nov., Anaeromyxobacter diazotrophicus sp. nov. and Anaeromyxobacter paludicola sp. nov., isolated from paddy soils.</title>
        <authorList>
            <person name="Itoh H."/>
            <person name="Xu Z."/>
            <person name="Mise K."/>
            <person name="Masuda Y."/>
            <person name="Ushijima N."/>
            <person name="Hayakawa C."/>
            <person name="Shiratori Y."/>
            <person name="Senoo K."/>
        </authorList>
    </citation>
    <scope>NUCLEOTIDE SEQUENCE [LARGE SCALE GENOMIC DNA]</scope>
    <source>
        <strain evidence="3">Red232</strain>
    </source>
</reference>
<accession>A0ABM7WTV1</accession>
<feature type="transmembrane region" description="Helical" evidence="1">
    <location>
        <begin position="57"/>
        <end position="76"/>
    </location>
</feature>
<organism evidence="2 3">
    <name type="scientific">Anaeromyxobacter oryzae</name>
    <dbReference type="NCBI Taxonomy" id="2918170"/>
    <lineage>
        <taxon>Bacteria</taxon>
        <taxon>Pseudomonadati</taxon>
        <taxon>Myxococcota</taxon>
        <taxon>Myxococcia</taxon>
        <taxon>Myxococcales</taxon>
        <taxon>Cystobacterineae</taxon>
        <taxon>Anaeromyxobacteraceae</taxon>
        <taxon>Anaeromyxobacter</taxon>
    </lineage>
</organism>
<protein>
    <recommendedName>
        <fullName evidence="4">DUF3592 domain-containing protein</fullName>
    </recommendedName>
</protein>
<evidence type="ECO:0000313" key="2">
    <source>
        <dbReference type="EMBL" id="BDG02922.1"/>
    </source>
</evidence>
<evidence type="ECO:0000313" key="3">
    <source>
        <dbReference type="Proteomes" id="UP001162891"/>
    </source>
</evidence>
<feature type="transmembrane region" description="Helical" evidence="1">
    <location>
        <begin position="179"/>
        <end position="204"/>
    </location>
</feature>
<name>A0ABM7WTV1_9BACT</name>
<dbReference type="EMBL" id="AP025591">
    <property type="protein sequence ID" value="BDG02922.1"/>
    <property type="molecule type" value="Genomic_DNA"/>
</dbReference>
<evidence type="ECO:0008006" key="4">
    <source>
        <dbReference type="Google" id="ProtNLM"/>
    </source>
</evidence>
<proteinExistence type="predicted"/>
<evidence type="ECO:0000256" key="1">
    <source>
        <dbReference type="SAM" id="Phobius"/>
    </source>
</evidence>
<keyword evidence="1" id="KW-1133">Transmembrane helix</keyword>